<dbReference type="GeneID" id="98294939"/>
<dbReference type="PANTHER" id="PTHR42901">
    <property type="entry name" value="ALCOHOL DEHYDROGENASE"/>
    <property type="match status" value="1"/>
</dbReference>
<dbReference type="EMBL" id="MWXA01000002">
    <property type="protein sequence ID" value="OZG68440.1"/>
    <property type="molecule type" value="Genomic_DNA"/>
</dbReference>
<dbReference type="SUPFAM" id="SSF51735">
    <property type="entry name" value="NAD(P)-binding Rossmann-fold domains"/>
    <property type="match status" value="1"/>
</dbReference>
<evidence type="ECO:0000256" key="2">
    <source>
        <dbReference type="ARBA" id="ARBA00023002"/>
    </source>
</evidence>
<accession>A0A261GAK1</accession>
<evidence type="ECO:0000313" key="5">
    <source>
        <dbReference type="EMBL" id="OZG68440.1"/>
    </source>
</evidence>
<dbReference type="PRINTS" id="PR00080">
    <property type="entry name" value="SDRFAMILY"/>
</dbReference>
<dbReference type="InterPro" id="IPR002347">
    <property type="entry name" value="SDR_fam"/>
</dbReference>
<reference evidence="5 6" key="1">
    <citation type="journal article" date="2017" name="BMC Genomics">
        <title>Comparative genomic and phylogenomic analyses of the Bifidobacteriaceae family.</title>
        <authorList>
            <person name="Lugli G.A."/>
            <person name="Milani C."/>
            <person name="Turroni F."/>
            <person name="Duranti S."/>
            <person name="Mancabelli L."/>
            <person name="Mangifesta M."/>
            <person name="Ferrario C."/>
            <person name="Modesto M."/>
            <person name="Mattarelli P."/>
            <person name="Jiri K."/>
            <person name="van Sinderen D."/>
            <person name="Ventura M."/>
        </authorList>
    </citation>
    <scope>NUCLEOTIDE SEQUENCE [LARGE SCALE GENOMIC DNA]</scope>
    <source>
        <strain evidence="5 6">LMG 28769</strain>
    </source>
</reference>
<sequence>MATKVLITGTGSGFGRGIAFGLAKDSNYKVIATTQDYAQIFPLEQEAKKLGLKNIEFDKLDVTSADSRSKAADWDVDVLLNNAGISEGGSVLDIPAKAIDAQLQTNVIGPIALTQIIARKMIERKSGRIIFMSSVAGLTVDPFSGAYSASKHAVEAFAEALYKETRPYDVDVLTINPGPFLTGFNDRMFETYRNWGEDTPKPVFDYSKLNFPHEQYDPQIVIDEAITIIKAKDPMYRNVLPKSIIEDQKSQLADIWTRKAKDGAGETNELVSKAGSIAKETPVE</sequence>
<protein>
    <submittedName>
        <fullName evidence="5">Short-chain dehydrogenase</fullName>
    </submittedName>
</protein>
<gene>
    <name evidence="5" type="ORF">BAQU_0257</name>
</gene>
<dbReference type="Gene3D" id="3.40.50.720">
    <property type="entry name" value="NAD(P)-binding Rossmann-like Domain"/>
    <property type="match status" value="1"/>
</dbReference>
<dbReference type="OrthoDB" id="286404at2"/>
<keyword evidence="2" id="KW-0560">Oxidoreductase</keyword>
<dbReference type="Pfam" id="PF00106">
    <property type="entry name" value="adh_short"/>
    <property type="match status" value="1"/>
</dbReference>
<feature type="region of interest" description="Disordered" evidence="4">
    <location>
        <begin position="261"/>
        <end position="284"/>
    </location>
</feature>
<dbReference type="PANTHER" id="PTHR42901:SF1">
    <property type="entry name" value="ALCOHOL DEHYDROGENASE"/>
    <property type="match status" value="1"/>
</dbReference>
<dbReference type="RefSeq" id="WP_094692251.1">
    <property type="nucleotide sequence ID" value="NZ_CALENZ010000007.1"/>
</dbReference>
<dbReference type="InterPro" id="IPR036291">
    <property type="entry name" value="NAD(P)-bd_dom_sf"/>
</dbReference>
<evidence type="ECO:0000313" key="6">
    <source>
        <dbReference type="Proteomes" id="UP000216451"/>
    </source>
</evidence>
<dbReference type="AlphaFoldDB" id="A0A261GAK1"/>
<comment type="caution">
    <text evidence="5">The sequence shown here is derived from an EMBL/GenBank/DDBJ whole genome shotgun (WGS) entry which is preliminary data.</text>
</comment>
<proteinExistence type="inferred from homology"/>
<dbReference type="GO" id="GO:0016491">
    <property type="term" value="F:oxidoreductase activity"/>
    <property type="evidence" value="ECO:0007669"/>
    <property type="project" value="UniProtKB-KW"/>
</dbReference>
<dbReference type="Proteomes" id="UP000216451">
    <property type="component" value="Unassembled WGS sequence"/>
</dbReference>
<name>A0A261GAK1_9BIFI</name>
<evidence type="ECO:0000256" key="3">
    <source>
        <dbReference type="RuleBase" id="RU000363"/>
    </source>
</evidence>
<keyword evidence="6" id="KW-1185">Reference proteome</keyword>
<comment type="similarity">
    <text evidence="1 3">Belongs to the short-chain dehydrogenases/reductases (SDR) family.</text>
</comment>
<organism evidence="5 6">
    <name type="scientific">Bifidobacterium aquikefiri</name>
    <dbReference type="NCBI Taxonomy" id="1653207"/>
    <lineage>
        <taxon>Bacteria</taxon>
        <taxon>Bacillati</taxon>
        <taxon>Actinomycetota</taxon>
        <taxon>Actinomycetes</taxon>
        <taxon>Bifidobacteriales</taxon>
        <taxon>Bifidobacteriaceae</taxon>
        <taxon>Bifidobacterium</taxon>
    </lineage>
</organism>
<dbReference type="NCBIfam" id="NF006776">
    <property type="entry name" value="PRK09291.1"/>
    <property type="match status" value="1"/>
</dbReference>
<evidence type="ECO:0000256" key="4">
    <source>
        <dbReference type="SAM" id="MobiDB-lite"/>
    </source>
</evidence>
<evidence type="ECO:0000256" key="1">
    <source>
        <dbReference type="ARBA" id="ARBA00006484"/>
    </source>
</evidence>
<dbReference type="PRINTS" id="PR00081">
    <property type="entry name" value="GDHRDH"/>
</dbReference>